<dbReference type="AlphaFoldDB" id="A0A4R8A3Z4"/>
<keyword evidence="3" id="KW-1185">Reference proteome</keyword>
<dbReference type="RefSeq" id="WP_202874537.1">
    <property type="nucleotide sequence ID" value="NZ_SODF01000001.1"/>
</dbReference>
<organism evidence="2 3">
    <name type="scientific">Kribbella kalugense</name>
    <dbReference type="NCBI Taxonomy" id="2512221"/>
    <lineage>
        <taxon>Bacteria</taxon>
        <taxon>Bacillati</taxon>
        <taxon>Actinomycetota</taxon>
        <taxon>Actinomycetes</taxon>
        <taxon>Propionibacteriales</taxon>
        <taxon>Kribbellaceae</taxon>
        <taxon>Kribbella</taxon>
    </lineage>
</organism>
<dbReference type="InterPro" id="IPR032710">
    <property type="entry name" value="NTF2-like_dom_sf"/>
</dbReference>
<dbReference type="InterPro" id="IPR037401">
    <property type="entry name" value="SnoaL-like"/>
</dbReference>
<comment type="caution">
    <text evidence="2">The sequence shown here is derived from an EMBL/GenBank/DDBJ whole genome shotgun (WGS) entry which is preliminary data.</text>
</comment>
<evidence type="ECO:0000313" key="2">
    <source>
        <dbReference type="EMBL" id="TDW24371.1"/>
    </source>
</evidence>
<accession>A0A4R8A3Z4</accession>
<proteinExistence type="predicted"/>
<sequence length="122" mass="14049">MKISEQQVTTWVDNYVKAWRTGAKKDIEALFAQDAEYHELPYATDWIGRSAIVEGWQSREEWQQGGWEFEWSILAINGDTAAIDGTGTYAELGTFANLWIVTLDGRGRCVMFRMWNNQIHLS</sequence>
<evidence type="ECO:0000313" key="3">
    <source>
        <dbReference type="Proteomes" id="UP000295447"/>
    </source>
</evidence>
<gene>
    <name evidence="2" type="ORF">EV650_3250</name>
</gene>
<protein>
    <submittedName>
        <fullName evidence="2">SnoaL-like protein</fullName>
    </submittedName>
</protein>
<dbReference type="Gene3D" id="3.10.450.50">
    <property type="match status" value="1"/>
</dbReference>
<dbReference type="SUPFAM" id="SSF54427">
    <property type="entry name" value="NTF2-like"/>
    <property type="match status" value="1"/>
</dbReference>
<evidence type="ECO:0000259" key="1">
    <source>
        <dbReference type="Pfam" id="PF12680"/>
    </source>
</evidence>
<feature type="domain" description="SnoaL-like" evidence="1">
    <location>
        <begin position="12"/>
        <end position="90"/>
    </location>
</feature>
<name>A0A4R8A3Z4_9ACTN</name>
<reference evidence="2 3" key="1">
    <citation type="submission" date="2019-03" db="EMBL/GenBank/DDBJ databases">
        <title>Genomic Encyclopedia of Type Strains, Phase III (KMG-III): the genomes of soil and plant-associated and newly described type strains.</title>
        <authorList>
            <person name="Whitman W."/>
        </authorList>
    </citation>
    <scope>NUCLEOTIDE SEQUENCE [LARGE SCALE GENOMIC DNA]</scope>
    <source>
        <strain evidence="2 3">VKM Ac-2570</strain>
    </source>
</reference>
<dbReference type="Proteomes" id="UP000295447">
    <property type="component" value="Unassembled WGS sequence"/>
</dbReference>
<dbReference type="Pfam" id="PF12680">
    <property type="entry name" value="SnoaL_2"/>
    <property type="match status" value="1"/>
</dbReference>
<dbReference type="EMBL" id="SODF01000001">
    <property type="protein sequence ID" value="TDW24371.1"/>
    <property type="molecule type" value="Genomic_DNA"/>
</dbReference>